<dbReference type="GO" id="GO:0006811">
    <property type="term" value="P:monoatomic ion transport"/>
    <property type="evidence" value="ECO:0007669"/>
    <property type="project" value="UniProtKB-KW"/>
</dbReference>
<dbReference type="InterPro" id="IPR003192">
    <property type="entry name" value="Porin_LamB"/>
</dbReference>
<evidence type="ECO:0000256" key="7">
    <source>
        <dbReference type="ARBA" id="ARBA00023114"/>
    </source>
</evidence>
<dbReference type="GO" id="GO:0009279">
    <property type="term" value="C:cell outer membrane"/>
    <property type="evidence" value="ECO:0007669"/>
    <property type="project" value="UniProtKB-SubCell"/>
</dbReference>
<feature type="region of interest" description="Disordered" evidence="11">
    <location>
        <begin position="78"/>
        <end position="111"/>
    </location>
</feature>
<evidence type="ECO:0000256" key="5">
    <source>
        <dbReference type="ARBA" id="ARBA00022692"/>
    </source>
</evidence>
<dbReference type="GO" id="GO:0015288">
    <property type="term" value="F:porin activity"/>
    <property type="evidence" value="ECO:0007669"/>
    <property type="project" value="UniProtKB-KW"/>
</dbReference>
<feature type="signal peptide" evidence="12">
    <location>
        <begin position="1"/>
        <end position="27"/>
    </location>
</feature>
<keyword evidence="9" id="KW-0998">Cell outer membrane</keyword>
<keyword evidence="12" id="KW-0732">Signal</keyword>
<dbReference type="RefSeq" id="WP_261901534.1">
    <property type="nucleotide sequence ID" value="NZ_AP026407.1"/>
</dbReference>
<sequence>MKNITFKQGCLSLAVCTAILSSNSALATSTLSIEEQIAQLQKQLKETQADLQETKKELNAQQLVINKNEELQRSHIAAKQQPILSDQSGDRVETVSVTKPSGTTQSKNNTSDKKYTLKEISAFVKDDIGFNYSGYFRSGYSVGNRGPAKSYAIGSLGRFGQENSSWFDLELSQRVYNENGRSAKAVVMFDGNVGSQYSAGWFDSNSENLMQFSDIYLTTKGFLPFAKDADFWVGKHKLPKLEIQMLDFKYHQSDAAAGVGIENWRLGPGYLNMALTREDLDAHSVNPDDDQTQQINTNTIDIRYNKTPVWSDATVDVWGRYSTPNKTDLNKKNEDNGTYYSVKEAWHVGGTLTQNWKRGGFTNFSFQTANNSIASGFSLVTDSGALYGYNGQYYGEHTNGKAYRFLSEGENYIGSRYIVAHAFVYSFGNDVYDYYTGPHTDFNSTRIVVRPAYIWDIYNQSGVELGWFTQTNKTGGVDYKESGLKTTLFHTFKVNTSMLTSRPEIRFYATYLKSFDNEITQFEFNDYKKDQFTIGTQAEVWW</sequence>
<dbReference type="Proteomes" id="UP001058353">
    <property type="component" value="Chromosome"/>
</dbReference>
<dbReference type="GO" id="GO:0015144">
    <property type="term" value="F:carbohydrate transmembrane transporter activity"/>
    <property type="evidence" value="ECO:0007669"/>
    <property type="project" value="TreeGrafter"/>
</dbReference>
<evidence type="ECO:0000256" key="1">
    <source>
        <dbReference type="ARBA" id="ARBA00004571"/>
    </source>
</evidence>
<dbReference type="EMBL" id="AP026407">
    <property type="protein sequence ID" value="BDO13778.1"/>
    <property type="molecule type" value="Genomic_DNA"/>
</dbReference>
<comment type="similarity">
    <text evidence="2">Belongs to the porin LamB (TC 1.B.3) family.</text>
</comment>
<evidence type="ECO:0000256" key="10">
    <source>
        <dbReference type="SAM" id="Coils"/>
    </source>
</evidence>
<feature type="chain" id="PRO_5042893868" evidence="12">
    <location>
        <begin position="28"/>
        <end position="542"/>
    </location>
</feature>
<dbReference type="Gene3D" id="2.40.170.10">
    <property type="entry name" value="Porin, LamB type"/>
    <property type="match status" value="1"/>
</dbReference>
<comment type="subcellular location">
    <subcellularLocation>
        <location evidence="1">Cell outer membrane</location>
        <topology evidence="1">Multi-pass membrane protein</topology>
    </subcellularLocation>
</comment>
<keyword evidence="8" id="KW-0472">Membrane</keyword>
<reference evidence="13" key="1">
    <citation type="submission" date="2022-07" db="EMBL/GenBank/DDBJ databases">
        <title>Complete genome sequence of carbapenem-resistant Klebsiella spp. in Japan.</title>
        <authorList>
            <person name="Maehana S."/>
            <person name="Suzuki M."/>
            <person name="Kitasato H."/>
        </authorList>
    </citation>
    <scope>NUCLEOTIDE SEQUENCE</scope>
    <source>
        <strain evidence="13">KAM644</strain>
    </source>
</reference>
<gene>
    <name evidence="13" type="primary">bglH</name>
    <name evidence="13" type="ORF">KAM644c_28440</name>
</gene>
<keyword evidence="3" id="KW-0813">Transport</keyword>
<dbReference type="CDD" id="cd01346">
    <property type="entry name" value="Maltoporin-like"/>
    <property type="match status" value="1"/>
</dbReference>
<evidence type="ECO:0000313" key="14">
    <source>
        <dbReference type="Proteomes" id="UP001058353"/>
    </source>
</evidence>
<name>A0AAN2CE24_9ENTR</name>
<feature type="coiled-coil region" evidence="10">
    <location>
        <begin position="30"/>
        <end position="71"/>
    </location>
</feature>
<keyword evidence="10" id="KW-0175">Coiled coil</keyword>
<feature type="compositionally biased region" description="Polar residues" evidence="11">
    <location>
        <begin position="95"/>
        <end position="109"/>
    </location>
</feature>
<evidence type="ECO:0000256" key="3">
    <source>
        <dbReference type="ARBA" id="ARBA00022448"/>
    </source>
</evidence>
<evidence type="ECO:0000256" key="4">
    <source>
        <dbReference type="ARBA" id="ARBA00022452"/>
    </source>
</evidence>
<evidence type="ECO:0000313" key="13">
    <source>
        <dbReference type="EMBL" id="BDO13778.1"/>
    </source>
</evidence>
<dbReference type="PANTHER" id="PTHR38762:SF1">
    <property type="entry name" value="CRYPTIC OUTER MEMBRANE PORIN BGLH-RELATED"/>
    <property type="match status" value="1"/>
</dbReference>
<evidence type="ECO:0000256" key="12">
    <source>
        <dbReference type="SAM" id="SignalP"/>
    </source>
</evidence>
<keyword evidence="5" id="KW-0812">Transmembrane</keyword>
<dbReference type="InterPro" id="IPR050286">
    <property type="entry name" value="G_neg_Bact_CarbUptk_Porin"/>
</dbReference>
<evidence type="ECO:0000256" key="8">
    <source>
        <dbReference type="ARBA" id="ARBA00023136"/>
    </source>
</evidence>
<keyword evidence="6" id="KW-0406">Ion transport</keyword>
<dbReference type="SUPFAM" id="SSF56935">
    <property type="entry name" value="Porins"/>
    <property type="match status" value="1"/>
</dbReference>
<keyword evidence="4" id="KW-1134">Transmembrane beta strand</keyword>
<dbReference type="GO" id="GO:0046930">
    <property type="term" value="C:pore complex"/>
    <property type="evidence" value="ECO:0007669"/>
    <property type="project" value="UniProtKB-KW"/>
</dbReference>
<proteinExistence type="inferred from homology"/>
<dbReference type="PANTHER" id="PTHR38762">
    <property type="entry name" value="CRYPTIC OUTER MEMBRANE PORIN BGLH-RELATED"/>
    <property type="match status" value="1"/>
</dbReference>
<protein>
    <submittedName>
        <fullName evidence="13">Cryptic outer membrane porin BglH</fullName>
    </submittedName>
</protein>
<dbReference type="InterPro" id="IPR036998">
    <property type="entry name" value="Porin_LamB_sf"/>
</dbReference>
<evidence type="ECO:0000256" key="11">
    <source>
        <dbReference type="SAM" id="MobiDB-lite"/>
    </source>
</evidence>
<organism evidence="13 14">
    <name type="scientific">Klebsiella quasipneumoniae subsp. quasipneumoniae</name>
    <dbReference type="NCBI Taxonomy" id="1667327"/>
    <lineage>
        <taxon>Bacteria</taxon>
        <taxon>Pseudomonadati</taxon>
        <taxon>Pseudomonadota</taxon>
        <taxon>Gammaproteobacteria</taxon>
        <taxon>Enterobacterales</taxon>
        <taxon>Enterobacteriaceae</taxon>
        <taxon>Klebsiella/Raoultella group</taxon>
        <taxon>Klebsiella</taxon>
        <taxon>Klebsiella pneumoniae complex</taxon>
    </lineage>
</organism>
<dbReference type="AlphaFoldDB" id="A0AAN2CE24"/>
<evidence type="ECO:0000256" key="9">
    <source>
        <dbReference type="ARBA" id="ARBA00023237"/>
    </source>
</evidence>
<dbReference type="GO" id="GO:0015774">
    <property type="term" value="P:polysaccharide transport"/>
    <property type="evidence" value="ECO:0007669"/>
    <property type="project" value="TreeGrafter"/>
</dbReference>
<evidence type="ECO:0000256" key="6">
    <source>
        <dbReference type="ARBA" id="ARBA00023065"/>
    </source>
</evidence>
<evidence type="ECO:0000256" key="2">
    <source>
        <dbReference type="ARBA" id="ARBA00007055"/>
    </source>
</evidence>
<dbReference type="Pfam" id="PF02264">
    <property type="entry name" value="LamB"/>
    <property type="match status" value="1"/>
</dbReference>
<keyword evidence="7" id="KW-0626">Porin</keyword>
<accession>A0AAN2CE24</accession>